<comment type="caution">
    <text evidence="1">The sequence shown here is derived from an EMBL/GenBank/DDBJ whole genome shotgun (WGS) entry which is preliminary data.</text>
</comment>
<evidence type="ECO:0000313" key="1">
    <source>
        <dbReference type="EMBL" id="RMC14448.1"/>
    </source>
</evidence>
<sequence>MTVCTLPAHTGCGSAPPVLLLDMVQKDIVLKTTEVNQDLGNIKGDIVESLLLDLKLLWRKGHNLTKLA</sequence>
<dbReference type="EMBL" id="QRBI01000105">
    <property type="protein sequence ID" value="RMC14448.1"/>
    <property type="molecule type" value="Genomic_DNA"/>
</dbReference>
<reference evidence="1 2" key="1">
    <citation type="submission" date="2018-07" db="EMBL/GenBank/DDBJ databases">
        <title>A high quality draft genome assembly of the barn swallow (H. rustica rustica).</title>
        <authorList>
            <person name="Formenti G."/>
            <person name="Chiara M."/>
            <person name="Poveda L."/>
            <person name="Francoijs K.-J."/>
            <person name="Bonisoli-Alquati A."/>
            <person name="Canova L."/>
            <person name="Gianfranceschi L."/>
            <person name="Horner D.S."/>
            <person name="Saino N."/>
        </authorList>
    </citation>
    <scope>NUCLEOTIDE SEQUENCE [LARGE SCALE GENOMIC DNA]</scope>
    <source>
        <strain evidence="1">Chelidonia</strain>
        <tissue evidence="1">Blood</tissue>
    </source>
</reference>
<evidence type="ECO:0000313" key="2">
    <source>
        <dbReference type="Proteomes" id="UP000269221"/>
    </source>
</evidence>
<proteinExistence type="predicted"/>
<organism evidence="1 2">
    <name type="scientific">Hirundo rustica rustica</name>
    <dbReference type="NCBI Taxonomy" id="333673"/>
    <lineage>
        <taxon>Eukaryota</taxon>
        <taxon>Metazoa</taxon>
        <taxon>Chordata</taxon>
        <taxon>Craniata</taxon>
        <taxon>Vertebrata</taxon>
        <taxon>Euteleostomi</taxon>
        <taxon>Archelosauria</taxon>
        <taxon>Archosauria</taxon>
        <taxon>Dinosauria</taxon>
        <taxon>Saurischia</taxon>
        <taxon>Theropoda</taxon>
        <taxon>Coelurosauria</taxon>
        <taxon>Aves</taxon>
        <taxon>Neognathae</taxon>
        <taxon>Neoaves</taxon>
        <taxon>Telluraves</taxon>
        <taxon>Australaves</taxon>
        <taxon>Passeriformes</taxon>
        <taxon>Sylvioidea</taxon>
        <taxon>Hirundinidae</taxon>
        <taxon>Hirundo</taxon>
    </lineage>
</organism>
<keyword evidence="2" id="KW-1185">Reference proteome</keyword>
<name>A0A3M0KMG1_HIRRU</name>
<dbReference type="Proteomes" id="UP000269221">
    <property type="component" value="Unassembled WGS sequence"/>
</dbReference>
<accession>A0A3M0KMG1</accession>
<gene>
    <name evidence="1" type="ORF">DUI87_09544</name>
</gene>
<dbReference type="AlphaFoldDB" id="A0A3M0KMG1"/>
<protein>
    <submittedName>
        <fullName evidence="1">Uncharacterized protein</fullName>
    </submittedName>
</protein>